<dbReference type="SMART" id="SM00365">
    <property type="entry name" value="LRR_SD22"/>
    <property type="match status" value="7"/>
</dbReference>
<reference evidence="3" key="1">
    <citation type="submission" date="2016-10" db="EMBL/GenBank/DDBJ databases">
        <authorList>
            <person name="Benchimol M."/>
            <person name="Almeida L.G."/>
            <person name="Vasconcelos A.T."/>
            <person name="Perreira-Neves A."/>
            <person name="Rosa I.A."/>
            <person name="Tasca T."/>
            <person name="Bogo M.R."/>
            <person name="de Souza W."/>
        </authorList>
    </citation>
    <scope>NUCLEOTIDE SEQUENCE [LARGE SCALE GENOMIC DNA]</scope>
    <source>
        <strain evidence="3">K</strain>
    </source>
</reference>
<dbReference type="Gene3D" id="3.80.10.10">
    <property type="entry name" value="Ribonuclease Inhibitor"/>
    <property type="match status" value="3"/>
</dbReference>
<keyword evidence="4" id="KW-1185">Reference proteome</keyword>
<evidence type="ECO:0008006" key="5">
    <source>
        <dbReference type="Google" id="ProtNLM"/>
    </source>
</evidence>
<dbReference type="VEuPathDB" id="TrichDB:TRFO_16615"/>
<sequence length="792" mass="91485">MRLHFDRSGSMFGTKTSKNETQISSEVRCISITHKNLENFPYQIPENNHLHRLDLSYNRMKSLPLNLTQLYTLFLAYNDFHEFPESLIDSISTYTSLDSLDISHNELKSFPVNIEKVTCLKKLDVSNNNIEYISYLKTSANTVDLLNNKLEVVPRIPKELTSLFVDRNRIATFDKSFKFLHKLSLGYNKLENIIPTISLISLEFLILPHNLIKEMPNLKECTPKLKYFDASWNKLTKFPNFPKTIETIFLSNNRITELPSLVDFEYLAQFDISHNNVVSVPKLPSAIINANFYDNFIENFEDSIVPSLRIINLCSNKLKSVPSLHENKIPFLVINFNCLQNFHFNFVYNFLTKLDLSNNELETIPNEIFSISYLYNLNLSSNRITKFDIYDFTNSKLAYLNLSNNKICTLPPNLPQNLEYLYVSNCGLSNFPENFEKNNSEIYYLDISENEISNIPLFPYLTTFKGSSNKFSRFPKFSEGIRFVDLSFNQIKQFPSINYQKLTFLDLSHNLLTTFISPQTIHHLYLSYNPLASIKTYHLDHLDISGCPCDRIKIDNVKQFITSDSKMMSNSSPTVLCHYFGDLHSILQHKYRDAFFSFQQIHGYYVFCILNAHDYQTLSQKSLYVMLNKLHARKNISSDYLKDLCDTVISDIDSIVSNPTTMLALGFLREKSMIIAYFGGFAITVLNAKGEIMREYGREIRKDDGLSNLTRQGEKIIFKINRGTTIRQISSKNDEKWMVIAPTFVLDTISTKTYVDVVSSSNNACEIARRLRNHVIASSYKDSFSICVLGFE</sequence>
<organism evidence="3 4">
    <name type="scientific">Tritrichomonas foetus</name>
    <dbReference type="NCBI Taxonomy" id="1144522"/>
    <lineage>
        <taxon>Eukaryota</taxon>
        <taxon>Metamonada</taxon>
        <taxon>Parabasalia</taxon>
        <taxon>Tritrichomonadida</taxon>
        <taxon>Tritrichomonadidae</taxon>
        <taxon>Tritrichomonas</taxon>
    </lineage>
</organism>
<dbReference type="Proteomes" id="UP000179807">
    <property type="component" value="Unassembled WGS sequence"/>
</dbReference>
<proteinExistence type="predicted"/>
<dbReference type="Pfam" id="PF13516">
    <property type="entry name" value="LRR_6"/>
    <property type="match status" value="1"/>
</dbReference>
<dbReference type="AlphaFoldDB" id="A0A1J4KQA6"/>
<protein>
    <recommendedName>
        <fullName evidence="5">PPM-type phosphatase domain-containing protein</fullName>
    </recommendedName>
</protein>
<comment type="caution">
    <text evidence="3">The sequence shown here is derived from an EMBL/GenBank/DDBJ whole genome shotgun (WGS) entry which is preliminary data.</text>
</comment>
<dbReference type="GO" id="GO:0005737">
    <property type="term" value="C:cytoplasm"/>
    <property type="evidence" value="ECO:0007669"/>
    <property type="project" value="TreeGrafter"/>
</dbReference>
<evidence type="ECO:0000256" key="2">
    <source>
        <dbReference type="ARBA" id="ARBA00022737"/>
    </source>
</evidence>
<name>A0A1J4KQA6_9EUKA</name>
<dbReference type="SUPFAM" id="SSF52058">
    <property type="entry name" value="L domain-like"/>
    <property type="match status" value="2"/>
</dbReference>
<dbReference type="PANTHER" id="PTHR48051">
    <property type="match status" value="1"/>
</dbReference>
<gene>
    <name evidence="3" type="ORF">TRFO_16615</name>
</gene>
<keyword evidence="1" id="KW-0433">Leucine-rich repeat</keyword>
<evidence type="ECO:0000256" key="1">
    <source>
        <dbReference type="ARBA" id="ARBA00022614"/>
    </source>
</evidence>
<dbReference type="OrthoDB" id="676979at2759"/>
<dbReference type="SMART" id="SM00364">
    <property type="entry name" value="LRR_BAC"/>
    <property type="match status" value="13"/>
</dbReference>
<accession>A0A1J4KQA6</accession>
<dbReference type="InterPro" id="IPR032675">
    <property type="entry name" value="LRR_dom_sf"/>
</dbReference>
<dbReference type="PROSITE" id="PS51450">
    <property type="entry name" value="LRR"/>
    <property type="match status" value="8"/>
</dbReference>
<dbReference type="EMBL" id="MLAK01000544">
    <property type="protein sequence ID" value="OHT13290.1"/>
    <property type="molecule type" value="Genomic_DNA"/>
</dbReference>
<dbReference type="InterPro" id="IPR050216">
    <property type="entry name" value="LRR_domain-containing"/>
</dbReference>
<evidence type="ECO:0000313" key="4">
    <source>
        <dbReference type="Proteomes" id="UP000179807"/>
    </source>
</evidence>
<dbReference type="Pfam" id="PF00560">
    <property type="entry name" value="LRR_1"/>
    <property type="match status" value="2"/>
</dbReference>
<evidence type="ECO:0000313" key="3">
    <source>
        <dbReference type="EMBL" id="OHT13290.1"/>
    </source>
</evidence>
<dbReference type="InterPro" id="IPR001611">
    <property type="entry name" value="Leu-rich_rpt"/>
</dbReference>
<dbReference type="RefSeq" id="XP_068366426.1">
    <property type="nucleotide sequence ID" value="XM_068499090.1"/>
</dbReference>
<dbReference type="GeneID" id="94833794"/>
<dbReference type="SMART" id="SM00369">
    <property type="entry name" value="LRR_TYP"/>
    <property type="match status" value="8"/>
</dbReference>
<dbReference type="InterPro" id="IPR003591">
    <property type="entry name" value="Leu-rich_rpt_typical-subtyp"/>
</dbReference>
<keyword evidence="2" id="KW-0677">Repeat</keyword>
<dbReference type="PANTHER" id="PTHR48051:SF1">
    <property type="entry name" value="RAS SUPPRESSOR PROTEIN 1"/>
    <property type="match status" value="1"/>
</dbReference>